<feature type="domain" description="HMG box" evidence="4">
    <location>
        <begin position="53"/>
        <end position="121"/>
    </location>
</feature>
<evidence type="ECO:0000256" key="3">
    <source>
        <dbReference type="SAM" id="Coils"/>
    </source>
</evidence>
<dbReference type="GO" id="GO:0006357">
    <property type="term" value="P:regulation of transcription by RNA polymerase II"/>
    <property type="evidence" value="ECO:0007669"/>
    <property type="project" value="TreeGrafter"/>
</dbReference>
<dbReference type="SMART" id="SM00398">
    <property type="entry name" value="HMG"/>
    <property type="match status" value="2"/>
</dbReference>
<dbReference type="CDD" id="cd00084">
    <property type="entry name" value="HMG-box_SF"/>
    <property type="match status" value="1"/>
</dbReference>
<reference evidence="7" key="1">
    <citation type="submission" date="2025-04" db="UniProtKB">
        <authorList>
            <consortium name="RefSeq"/>
        </authorList>
    </citation>
    <scope>IDENTIFICATION</scope>
    <source>
        <tissue evidence="7">Whole insect</tissue>
    </source>
</reference>
<name>A0A6P7FHE8_DIAVI</name>
<dbReference type="GO" id="GO:0005634">
    <property type="term" value="C:nucleus"/>
    <property type="evidence" value="ECO:0007669"/>
    <property type="project" value="UniProtKB-UniRule"/>
</dbReference>
<accession>A0A6P7FHE8</accession>
<dbReference type="PANTHER" id="PTHR48112">
    <property type="entry name" value="HIGH MOBILITY GROUP PROTEIN DSP1"/>
    <property type="match status" value="1"/>
</dbReference>
<evidence type="ECO:0000313" key="6">
    <source>
        <dbReference type="Proteomes" id="UP001652700"/>
    </source>
</evidence>
<evidence type="ECO:0000313" key="5">
    <source>
        <dbReference type="EnsemblMetazoa" id="XP_028132635.1"/>
    </source>
</evidence>
<gene>
    <name evidence="7" type="primary">LOC114328082</name>
</gene>
<keyword evidence="1 2" id="KW-0238">DNA-binding</keyword>
<keyword evidence="3" id="KW-0175">Coiled coil</keyword>
<dbReference type="GO" id="GO:0003677">
    <property type="term" value="F:DNA binding"/>
    <property type="evidence" value="ECO:0007669"/>
    <property type="project" value="UniProtKB-UniRule"/>
</dbReference>
<dbReference type="RefSeq" id="XP_028132635.1">
    <property type="nucleotide sequence ID" value="XM_028276834.1"/>
</dbReference>
<dbReference type="InParanoid" id="A0A6P7FHE8"/>
<keyword evidence="6" id="KW-1185">Reference proteome</keyword>
<dbReference type="AlphaFoldDB" id="A0A6P7FHE8"/>
<feature type="DNA-binding region" description="HMG box" evidence="2">
    <location>
        <begin position="158"/>
        <end position="221"/>
    </location>
</feature>
<dbReference type="Pfam" id="PF00505">
    <property type="entry name" value="HMG_box"/>
    <property type="match status" value="1"/>
</dbReference>
<protein>
    <submittedName>
        <fullName evidence="7">Transcription factor A, mitochondrial</fullName>
    </submittedName>
</protein>
<dbReference type="PANTHER" id="PTHR48112:SF22">
    <property type="entry name" value="MITOCHONDRIAL TRANSCRIPTION FACTOR A, ISOFORM B"/>
    <property type="match status" value="1"/>
</dbReference>
<dbReference type="FunCoup" id="A0A6P7FHE8">
    <property type="interactions" value="2450"/>
</dbReference>
<dbReference type="Gene3D" id="1.10.30.10">
    <property type="entry name" value="High mobility group box domain"/>
    <property type="match status" value="2"/>
</dbReference>
<dbReference type="InterPro" id="IPR009071">
    <property type="entry name" value="HMG_box_dom"/>
</dbReference>
<evidence type="ECO:0000313" key="7">
    <source>
        <dbReference type="RefSeq" id="XP_028132635.1"/>
    </source>
</evidence>
<dbReference type="Proteomes" id="UP001652700">
    <property type="component" value="Unplaced"/>
</dbReference>
<dbReference type="OrthoDB" id="5550281at2759"/>
<evidence type="ECO:0000256" key="1">
    <source>
        <dbReference type="ARBA" id="ARBA00023125"/>
    </source>
</evidence>
<dbReference type="InterPro" id="IPR050342">
    <property type="entry name" value="HMGB"/>
</dbReference>
<sequence>MAGQGFLFKTFNVFNSRIISANRLNVANFQTPTRTIKTETKERLKSLNIPEKPKKPLTPYLQYVNQKRSTIVKENPNILPKDVLRKLSEEWKQVTEEEKEKLKEKYQKEAEIYDKDILKFNTALTAEQREILQIANNEKKEDRKKRKITKLLKETHKPKKPQGPYLLYLQEQSKIRNVPLNILIKTVKNDWAQVSDSQKEKYRAQYAKEHEKYEIELENWEKKMISEGHPELVRVKHRVPEERPSRILDLKGKKPSKQ</sequence>
<feature type="DNA-binding region" description="HMG box" evidence="2">
    <location>
        <begin position="53"/>
        <end position="121"/>
    </location>
</feature>
<dbReference type="PROSITE" id="PS50118">
    <property type="entry name" value="HMG_BOX_2"/>
    <property type="match status" value="2"/>
</dbReference>
<dbReference type="KEGG" id="dvv:114328082"/>
<proteinExistence type="predicted"/>
<evidence type="ECO:0000259" key="4">
    <source>
        <dbReference type="PROSITE" id="PS50118"/>
    </source>
</evidence>
<keyword evidence="2" id="KW-0539">Nucleus</keyword>
<feature type="domain" description="HMG box" evidence="4">
    <location>
        <begin position="158"/>
        <end position="221"/>
    </location>
</feature>
<dbReference type="EnsemblMetazoa" id="XM_028276834.2">
    <property type="protein sequence ID" value="XP_028132635.1"/>
    <property type="gene ID" value="LOC114328082"/>
</dbReference>
<dbReference type="GeneID" id="114328082"/>
<dbReference type="SUPFAM" id="SSF47095">
    <property type="entry name" value="HMG-box"/>
    <property type="match status" value="2"/>
</dbReference>
<organism evidence="7">
    <name type="scientific">Diabrotica virgifera virgifera</name>
    <name type="common">western corn rootworm</name>
    <dbReference type="NCBI Taxonomy" id="50390"/>
    <lineage>
        <taxon>Eukaryota</taxon>
        <taxon>Metazoa</taxon>
        <taxon>Ecdysozoa</taxon>
        <taxon>Arthropoda</taxon>
        <taxon>Hexapoda</taxon>
        <taxon>Insecta</taxon>
        <taxon>Pterygota</taxon>
        <taxon>Neoptera</taxon>
        <taxon>Endopterygota</taxon>
        <taxon>Coleoptera</taxon>
        <taxon>Polyphaga</taxon>
        <taxon>Cucujiformia</taxon>
        <taxon>Chrysomeloidea</taxon>
        <taxon>Chrysomelidae</taxon>
        <taxon>Galerucinae</taxon>
        <taxon>Diabroticina</taxon>
        <taxon>Diabroticites</taxon>
        <taxon>Diabrotica</taxon>
    </lineage>
</organism>
<dbReference type="InterPro" id="IPR036910">
    <property type="entry name" value="HMG_box_dom_sf"/>
</dbReference>
<evidence type="ECO:0000256" key="2">
    <source>
        <dbReference type="PROSITE-ProRule" id="PRU00267"/>
    </source>
</evidence>
<feature type="coiled-coil region" evidence="3">
    <location>
        <begin position="92"/>
        <end position="154"/>
    </location>
</feature>
<reference evidence="5" key="2">
    <citation type="submission" date="2025-05" db="UniProtKB">
        <authorList>
            <consortium name="EnsemblMetazoa"/>
        </authorList>
    </citation>
    <scope>IDENTIFICATION</scope>
</reference>